<dbReference type="EMBL" id="CAJHCQ010000028">
    <property type="protein sequence ID" value="CAD6559980.1"/>
    <property type="molecule type" value="Genomic_DNA"/>
</dbReference>
<evidence type="ECO:0000256" key="1">
    <source>
        <dbReference type="SAM" id="MobiDB-lite"/>
    </source>
</evidence>
<dbReference type="RefSeq" id="WP_201700448.1">
    <property type="nucleotide sequence ID" value="NZ_CAJHCQ010000028.1"/>
</dbReference>
<feature type="compositionally biased region" description="Basic and acidic residues" evidence="1">
    <location>
        <begin position="294"/>
        <end position="306"/>
    </location>
</feature>
<name>A0ABN7IH44_9BURK</name>
<proteinExistence type="predicted"/>
<dbReference type="Proteomes" id="UP000656319">
    <property type="component" value="Unassembled WGS sequence"/>
</dbReference>
<organism evidence="2 3">
    <name type="scientific">Paraburkholderia hiiakae</name>
    <dbReference type="NCBI Taxonomy" id="1081782"/>
    <lineage>
        <taxon>Bacteria</taxon>
        <taxon>Pseudomonadati</taxon>
        <taxon>Pseudomonadota</taxon>
        <taxon>Betaproteobacteria</taxon>
        <taxon>Burkholderiales</taxon>
        <taxon>Burkholderiaceae</taxon>
        <taxon>Paraburkholderia</taxon>
    </lineage>
</organism>
<evidence type="ECO:0000313" key="3">
    <source>
        <dbReference type="Proteomes" id="UP000656319"/>
    </source>
</evidence>
<feature type="region of interest" description="Disordered" evidence="1">
    <location>
        <begin position="1"/>
        <end position="22"/>
    </location>
</feature>
<accession>A0ABN7IH44</accession>
<keyword evidence="3" id="KW-1185">Reference proteome</keyword>
<comment type="caution">
    <text evidence="2">The sequence shown here is derived from an EMBL/GenBank/DDBJ whole genome shotgun (WGS) entry which is preliminary data.</text>
</comment>
<feature type="region of interest" description="Disordered" evidence="1">
    <location>
        <begin position="289"/>
        <end position="312"/>
    </location>
</feature>
<sequence>MSKHRKPHHHARPGSTNNNPDSLVKIVITNDSGDWIRPNSGAKFYIDEQANFPEIKFEFKSNAAPPYQWEWKIEWNAHVSGLREQVRNGRKLKQFTDTGSFSSSEKIWKADLGSKVLGGKLIVTVKIGNDTFKRTVMILAKNPSETQVTDFLAGMQNVTGFDRLIAQEGKFKNFINADNEPVVAGDAGYGMTQLTHPSPTYEQAWSWKANILGGAALYQEKQAGAKSYLGQHGRHHTDDQLSHETISRWNGGSYHKWDEQSQTWVRTPEMLCDPSTGNMGWDTTVSANQNKSVSELHERDKDEYKKMRSGQTTDHPWKYSGVCYADHIEGSE</sequence>
<reference evidence="2 3" key="1">
    <citation type="submission" date="2020-10" db="EMBL/GenBank/DDBJ databases">
        <authorList>
            <person name="Peeters C."/>
        </authorList>
    </citation>
    <scope>NUCLEOTIDE SEQUENCE [LARGE SCALE GENOMIC DNA]</scope>
    <source>
        <strain evidence="2 3">LMG 27952</strain>
    </source>
</reference>
<feature type="compositionally biased region" description="Basic residues" evidence="1">
    <location>
        <begin position="1"/>
        <end position="12"/>
    </location>
</feature>
<evidence type="ECO:0000313" key="2">
    <source>
        <dbReference type="EMBL" id="CAD6559980.1"/>
    </source>
</evidence>
<protein>
    <submittedName>
        <fullName evidence="2">Uncharacterized protein</fullName>
    </submittedName>
</protein>
<gene>
    <name evidence="2" type="ORF">LMG27952_07014</name>
</gene>